<dbReference type="GeneID" id="30997890"/>
<dbReference type="FunFam" id="1.20.1560.10:FF:000013">
    <property type="entry name" value="ABC transporter C family member 2"/>
    <property type="match status" value="1"/>
</dbReference>
<dbReference type="RefSeq" id="XP_020078372.1">
    <property type="nucleotide sequence ID" value="XM_020223341.1"/>
</dbReference>
<feature type="transmembrane region" description="Helical" evidence="9">
    <location>
        <begin position="108"/>
        <end position="127"/>
    </location>
</feature>
<dbReference type="PROSITE" id="PS50893">
    <property type="entry name" value="ABC_TRANSPORTER_2"/>
    <property type="match status" value="2"/>
</dbReference>
<dbReference type="CDD" id="cd18579">
    <property type="entry name" value="ABC_6TM_ABCC_D1"/>
    <property type="match status" value="1"/>
</dbReference>
<evidence type="ECO:0000256" key="3">
    <source>
        <dbReference type="ARBA" id="ARBA00022692"/>
    </source>
</evidence>
<dbReference type="PROSITE" id="PS00211">
    <property type="entry name" value="ABC_TRANSPORTER_1"/>
    <property type="match status" value="2"/>
</dbReference>
<keyword evidence="5" id="KW-0547">Nucleotide-binding</keyword>
<dbReference type="CDD" id="cd18603">
    <property type="entry name" value="ABC_6TM_MRP1_2_3_6_D2_like"/>
    <property type="match status" value="1"/>
</dbReference>
<feature type="transmembrane region" description="Helical" evidence="9">
    <location>
        <begin position="999"/>
        <end position="1018"/>
    </location>
</feature>
<feature type="transmembrane region" description="Helical" evidence="9">
    <location>
        <begin position="1085"/>
        <end position="1112"/>
    </location>
</feature>
<dbReference type="InterPro" id="IPR050173">
    <property type="entry name" value="ABC_transporter_C-like"/>
</dbReference>
<feature type="transmembrane region" description="Helical" evidence="9">
    <location>
        <begin position="958"/>
        <end position="978"/>
    </location>
</feature>
<reference evidence="13" key="1">
    <citation type="submission" date="2016-05" db="EMBL/GenBank/DDBJ databases">
        <title>Comparative genomics of biotechnologically important yeasts.</title>
        <authorList>
            <consortium name="DOE Joint Genome Institute"/>
            <person name="Riley R."/>
            <person name="Haridas S."/>
            <person name="Wolfe K.H."/>
            <person name="Lopes M.R."/>
            <person name="Hittinger C.T."/>
            <person name="Goker M."/>
            <person name="Salamov A."/>
            <person name="Wisecaver J."/>
            <person name="Long T.M."/>
            <person name="Aerts A.L."/>
            <person name="Barry K."/>
            <person name="Choi C."/>
            <person name="Clum A."/>
            <person name="Coughlan A.Y."/>
            <person name="Deshpande S."/>
            <person name="Douglass A.P."/>
            <person name="Hanson S.J."/>
            <person name="Klenk H.-P."/>
            <person name="Labutti K."/>
            <person name="Lapidus A."/>
            <person name="Lindquist E."/>
            <person name="Lipzen A."/>
            <person name="Meier-Kolthoff J.P."/>
            <person name="Ohm R.A."/>
            <person name="Otillar R.P."/>
            <person name="Pangilinan J."/>
            <person name="Peng Y."/>
            <person name="Rokas A."/>
            <person name="Rosa C.A."/>
            <person name="Scheuner C."/>
            <person name="Sibirny A.A."/>
            <person name="Slot J.C."/>
            <person name="Stielow J.B."/>
            <person name="Sun H."/>
            <person name="Kurtzman C.P."/>
            <person name="Blackwell M."/>
            <person name="Grigoriev I.V."/>
            <person name="Jeffries T.W."/>
        </authorList>
    </citation>
    <scope>NUCLEOTIDE SEQUENCE [LARGE SCALE GENOMIC DNA]</scope>
    <source>
        <strain evidence="13">NRRL Y-1933</strain>
    </source>
</reference>
<evidence type="ECO:0000259" key="10">
    <source>
        <dbReference type="PROSITE" id="PS50893"/>
    </source>
</evidence>
<dbReference type="EMBL" id="KV454538">
    <property type="protein sequence ID" value="ODV69305.1"/>
    <property type="molecule type" value="Genomic_DNA"/>
</dbReference>
<dbReference type="PANTHER" id="PTHR24223:SF443">
    <property type="entry name" value="MULTIDRUG-RESISTANCE LIKE PROTEIN 1, ISOFORM I"/>
    <property type="match status" value="1"/>
</dbReference>
<gene>
    <name evidence="12" type="ORF">HYPBUDRAFT_3297</name>
</gene>
<feature type="transmembrane region" description="Helical" evidence="9">
    <location>
        <begin position="168"/>
        <end position="188"/>
    </location>
</feature>
<dbReference type="InterPro" id="IPR003439">
    <property type="entry name" value="ABC_transporter-like_ATP-bd"/>
</dbReference>
<keyword evidence="7 9" id="KW-1133">Transmembrane helix</keyword>
<feature type="transmembrane region" description="Helical" evidence="9">
    <location>
        <begin position="517"/>
        <end position="540"/>
    </location>
</feature>
<accession>A0A1E4RQG1</accession>
<dbReference type="SMART" id="SM00382">
    <property type="entry name" value="AAA"/>
    <property type="match status" value="2"/>
</dbReference>
<feature type="domain" description="ABC transporter" evidence="10">
    <location>
        <begin position="1280"/>
        <end position="1519"/>
    </location>
</feature>
<feature type="domain" description="ABC transmembrane type-1" evidence="11">
    <location>
        <begin position="294"/>
        <end position="576"/>
    </location>
</feature>
<dbReference type="Gene3D" id="3.40.50.300">
    <property type="entry name" value="P-loop containing nucleotide triphosphate hydrolases"/>
    <property type="match status" value="2"/>
</dbReference>
<dbReference type="OrthoDB" id="6500128at2759"/>
<proteinExistence type="predicted"/>
<dbReference type="InterPro" id="IPR056227">
    <property type="entry name" value="TMD0_ABC"/>
</dbReference>
<dbReference type="InterPro" id="IPR017871">
    <property type="entry name" value="ABC_transporter-like_CS"/>
</dbReference>
<dbReference type="InterPro" id="IPR044746">
    <property type="entry name" value="ABCC_6TM_D1"/>
</dbReference>
<dbReference type="Pfam" id="PF24357">
    <property type="entry name" value="TMD0_ABC"/>
    <property type="match status" value="1"/>
</dbReference>
<dbReference type="InterPro" id="IPR036640">
    <property type="entry name" value="ABC1_TM_sf"/>
</dbReference>
<protein>
    <recommendedName>
        <fullName evidence="14">P-loop containing nucleoside triphosphate hydrolase protein</fullName>
    </recommendedName>
</protein>
<feature type="transmembrane region" description="Helical" evidence="9">
    <location>
        <begin position="1182"/>
        <end position="1205"/>
    </location>
</feature>
<feature type="transmembrane region" description="Helical" evidence="9">
    <location>
        <begin position="139"/>
        <end position="156"/>
    </location>
</feature>
<evidence type="ECO:0000256" key="8">
    <source>
        <dbReference type="ARBA" id="ARBA00023136"/>
    </source>
</evidence>
<evidence type="ECO:0000313" key="13">
    <source>
        <dbReference type="Proteomes" id="UP000095085"/>
    </source>
</evidence>
<evidence type="ECO:0000256" key="6">
    <source>
        <dbReference type="ARBA" id="ARBA00022840"/>
    </source>
</evidence>
<feature type="transmembrane region" description="Helical" evidence="9">
    <location>
        <begin position="74"/>
        <end position="93"/>
    </location>
</feature>
<evidence type="ECO:0000256" key="7">
    <source>
        <dbReference type="ARBA" id="ARBA00022989"/>
    </source>
</evidence>
<keyword evidence="13" id="KW-1185">Reference proteome</keyword>
<dbReference type="Pfam" id="PF00664">
    <property type="entry name" value="ABC_membrane"/>
    <property type="match status" value="2"/>
</dbReference>
<dbReference type="InterPro" id="IPR003593">
    <property type="entry name" value="AAA+_ATPase"/>
</dbReference>
<dbReference type="Gene3D" id="1.20.1560.10">
    <property type="entry name" value="ABC transporter type 1, transmembrane domain"/>
    <property type="match status" value="2"/>
</dbReference>
<keyword evidence="3 9" id="KW-0812">Transmembrane</keyword>
<feature type="transmembrane region" description="Helical" evidence="9">
    <location>
        <begin position="408"/>
        <end position="429"/>
    </location>
</feature>
<dbReference type="Proteomes" id="UP000095085">
    <property type="component" value="Unassembled WGS sequence"/>
</dbReference>
<keyword evidence="6" id="KW-0067">ATP-binding</keyword>
<feature type="transmembrane region" description="Helical" evidence="9">
    <location>
        <begin position="328"/>
        <end position="349"/>
    </location>
</feature>
<name>A0A1E4RQG1_9ASCO</name>
<evidence type="ECO:0000256" key="1">
    <source>
        <dbReference type="ARBA" id="ARBA00004128"/>
    </source>
</evidence>
<dbReference type="GO" id="GO:0140359">
    <property type="term" value="F:ABC-type transporter activity"/>
    <property type="evidence" value="ECO:0007669"/>
    <property type="project" value="InterPro"/>
</dbReference>
<evidence type="ECO:0008006" key="14">
    <source>
        <dbReference type="Google" id="ProtNLM"/>
    </source>
</evidence>
<sequence>MSVLDTNPSIVCGISAFKYPLAPDYENAFNPCFILNLFCSFSIGFALFGLLELNHIFFKKTKVGGSIAPKNTGLVHWIRVNLVFFQSLLYLWLVPLINIHHRYSDTKIISFAITFAVLTFIILPIHIYETCHSPIPSNILLLYWPCLIALQLILFFQDYTTIWPVVKLNYSTVIEVLILFNACSILYMEASKNWWSPSHKLKLYYSKYFEVELSKPHILEKISFTWLTSMIVSSYKKQSLLEKDLPGTLSKVSTDVFALKLSKNWQKYSNKDPKARIIWALCKSFGSIALYSYLFSFFESMVEYINPQLLRLLIKFFSDKSKNPSLPLLQGLSIAFLMFLNSCFEIYVVSKSNLLLLDVSLSIKSSLLSLIYEKSLKLSPEARLKHPSASIINLIAVDVPRLQQVAQYVCFLIISPIELVVCTFSLWVLLGKSSLAALFVIMISMPVNTFIVKRVKKLNKTQMTFKDKRTKLISEIISSIKSLKLYAWEKPLVNRLLDVRNNEELKNWRKIKTAYQFANLVWSILSLMISVATLATYTILESIPMTPDLVFPAMALLDKLSNPLLELPVLFNSLVEASVGLDRISQFLMAPEISTDFIEYGPTPKDLGEESLKILNTSFLWSKSNDSNSNYALQNIDFKAGKGELITIVGKVGSGKSSLLLALLGQLYPTPGSGENKSSCQINGTIAYAAQLPWISNSSVKDNILFGHRFDEKFYNLTLDACQLLPDLKQLPDGDETQVGEKGISLSGGQKARVALARAVYARSDIYLLDDVLSAVDSHVGKKIIEKVLGDKGLLATKTVILSTNSLSVLNYAHYTYLIESGKIIERGTIDEAYDEIKNPKLYELLSEFGKRDTPNESANVSREDSPEYLDKKSVEGSQMFATKDNETEGDEEVLSFSVVKSVDSHRRASIATFHYDPFKETIPTLKTGPLKEISSKGKVKWSVYYNYAKACSITGCVMFLVISIMSSVSGIIKTYFLKIWAEENLRNGDNKNALSFSLEYFGLGISVAILMTLRSLVMNSYVGIKGSKNIHEKMVKRIIKAPMNFFERTPVGRIMNRFTNDISKVDETLPRVFSLFFKYLVKSVVNLAIVSASLPPFMIIMLVLSLIYMYYQRFYVSISRELKRMLSVSRSPIFAHLQESLNGVDTIIAYDQINRFEYINHGNIDFNLKSLFMMRYVNRWLAVRLGFIGAITVLSAATLAIFSFTTSRPLSAGMAGFVMSYALQITSTLNALVRVSADVESNVVAVERCLEYWELPLEEDEDSLRLIKPPITWPSSGTIEFKDYSTRYAENLDLVLKNITFSIKLGEKIGVVGRTGAGKSSLTLALFRMIQPVNGNIIIDEIDTTTLLLYDLRHNLSIIPQDSQLFEGTIRQNLNPLGYFTDEEVWKALELSHLKYFILDSDRDELPDKLDSHVSEGGSNFSAGQRQLICLARALLSTSNILVLDEATAAVDAQTDKIIQETIRHEFKHKTVIAIAHRLDTVMQCDRILTLDHGEVKEFDSPQNLLQNQNGIFYSLCKQGGFI</sequence>
<evidence type="ECO:0000256" key="9">
    <source>
        <dbReference type="SAM" id="Phobius"/>
    </source>
</evidence>
<dbReference type="CDD" id="cd03244">
    <property type="entry name" value="ABCC_MRP_domain2"/>
    <property type="match status" value="1"/>
</dbReference>
<dbReference type="PANTHER" id="PTHR24223">
    <property type="entry name" value="ATP-BINDING CASSETTE SUB-FAMILY C"/>
    <property type="match status" value="1"/>
</dbReference>
<keyword evidence="8 9" id="KW-0472">Membrane</keyword>
<dbReference type="SUPFAM" id="SSF52540">
    <property type="entry name" value="P-loop containing nucleoside triphosphate hydrolases"/>
    <property type="match status" value="2"/>
</dbReference>
<feature type="domain" description="ABC transporter" evidence="10">
    <location>
        <begin position="612"/>
        <end position="846"/>
    </location>
</feature>
<feature type="transmembrane region" description="Helical" evidence="9">
    <location>
        <begin position="33"/>
        <end position="53"/>
    </location>
</feature>
<evidence type="ECO:0000256" key="5">
    <source>
        <dbReference type="ARBA" id="ARBA00022741"/>
    </source>
</evidence>
<dbReference type="FunFam" id="3.40.50.300:FF:000997">
    <property type="entry name" value="Multidrug resistance-associated protein 1"/>
    <property type="match status" value="1"/>
</dbReference>
<dbReference type="STRING" id="984485.A0A1E4RQG1"/>
<evidence type="ECO:0000256" key="4">
    <source>
        <dbReference type="ARBA" id="ARBA00022737"/>
    </source>
</evidence>
<keyword evidence="2" id="KW-0813">Transport</keyword>
<dbReference type="SUPFAM" id="SSF90123">
    <property type="entry name" value="ABC transporter transmembrane region"/>
    <property type="match status" value="2"/>
</dbReference>
<dbReference type="GO" id="GO:0005524">
    <property type="term" value="F:ATP binding"/>
    <property type="evidence" value="ECO:0007669"/>
    <property type="project" value="UniProtKB-KW"/>
</dbReference>
<organism evidence="12 13">
    <name type="scientific">Hyphopichia burtonii NRRL Y-1933</name>
    <dbReference type="NCBI Taxonomy" id="984485"/>
    <lineage>
        <taxon>Eukaryota</taxon>
        <taxon>Fungi</taxon>
        <taxon>Dikarya</taxon>
        <taxon>Ascomycota</taxon>
        <taxon>Saccharomycotina</taxon>
        <taxon>Pichiomycetes</taxon>
        <taxon>Debaryomycetaceae</taxon>
        <taxon>Hyphopichia</taxon>
    </lineage>
</organism>
<evidence type="ECO:0000256" key="2">
    <source>
        <dbReference type="ARBA" id="ARBA00022448"/>
    </source>
</evidence>
<dbReference type="GO" id="GO:0016887">
    <property type="term" value="F:ATP hydrolysis activity"/>
    <property type="evidence" value="ECO:0007669"/>
    <property type="project" value="InterPro"/>
</dbReference>
<dbReference type="FunFam" id="3.40.50.300:FF:000565">
    <property type="entry name" value="ABC bile acid transporter"/>
    <property type="match status" value="1"/>
</dbReference>
<dbReference type="GO" id="GO:0000329">
    <property type="term" value="C:fungal-type vacuole membrane"/>
    <property type="evidence" value="ECO:0007669"/>
    <property type="project" value="UniProtKB-ARBA"/>
</dbReference>
<keyword evidence="4" id="KW-0677">Repeat</keyword>
<dbReference type="CDD" id="cd03250">
    <property type="entry name" value="ABCC_MRP_domain1"/>
    <property type="match status" value="1"/>
</dbReference>
<dbReference type="InterPro" id="IPR011527">
    <property type="entry name" value="ABC1_TM_dom"/>
</dbReference>
<evidence type="ECO:0000259" key="11">
    <source>
        <dbReference type="PROSITE" id="PS50929"/>
    </source>
</evidence>
<dbReference type="PROSITE" id="PS50929">
    <property type="entry name" value="ABC_TM1F"/>
    <property type="match status" value="2"/>
</dbReference>
<comment type="subcellular location">
    <subcellularLocation>
        <location evidence="1">Vacuole membrane</location>
        <topology evidence="1">Multi-pass membrane protein</topology>
    </subcellularLocation>
</comment>
<evidence type="ECO:0000313" key="12">
    <source>
        <dbReference type="EMBL" id="ODV69305.1"/>
    </source>
</evidence>
<feature type="transmembrane region" description="Helical" evidence="9">
    <location>
        <begin position="435"/>
        <end position="452"/>
    </location>
</feature>
<feature type="domain" description="ABC transmembrane type-1" evidence="11">
    <location>
        <begin position="961"/>
        <end position="1242"/>
    </location>
</feature>
<dbReference type="InterPro" id="IPR027417">
    <property type="entry name" value="P-loop_NTPase"/>
</dbReference>
<feature type="transmembrane region" description="Helical" evidence="9">
    <location>
        <begin position="277"/>
        <end position="298"/>
    </location>
</feature>
<dbReference type="Pfam" id="PF00005">
    <property type="entry name" value="ABC_tran"/>
    <property type="match status" value="2"/>
</dbReference>